<sequence length="288" mass="31292">MITVIGDLTVDILVQKAETNIGTDTGGKINCRPGGQANNVASFISREGVSCRLIGKVGNDLFGNYLIEESKRQGVTPVVTKEDKDKTGSIVLMIDNDTGERSMITDRGANLFLSEKDIQGLDSSELIYLSGYSFFSESTQKAVRKAKEMAFAADIPVALDPSSTYFLKDHKDALLKFLEGVTFFFPNYEEGVLLTGEENPRNILLKLKQLVAIPILKLGEKGCLFFYDGDFVELSPPEVEVVDTTAAGDSFAGSFLANYLKTDNILQSAERAVEVSSHTCTYVGALPG</sequence>
<dbReference type="PANTHER" id="PTHR10584:SF167">
    <property type="entry name" value="PFKB DOMAIN PROTEIN"/>
    <property type="match status" value="1"/>
</dbReference>
<dbReference type="GO" id="GO:0016301">
    <property type="term" value="F:kinase activity"/>
    <property type="evidence" value="ECO:0007669"/>
    <property type="project" value="UniProtKB-KW"/>
</dbReference>
<feature type="domain" description="Carbohydrate kinase PfkB" evidence="3">
    <location>
        <begin position="2"/>
        <end position="285"/>
    </location>
</feature>
<dbReference type="Pfam" id="PF00294">
    <property type="entry name" value="PfkB"/>
    <property type="match status" value="1"/>
</dbReference>
<dbReference type="SUPFAM" id="SSF53613">
    <property type="entry name" value="Ribokinase-like"/>
    <property type="match status" value="1"/>
</dbReference>
<dbReference type="RefSeq" id="WP_093051427.1">
    <property type="nucleotide sequence ID" value="NZ_FOGT01000007.1"/>
</dbReference>
<keyword evidence="2 4" id="KW-0418">Kinase</keyword>
<evidence type="ECO:0000313" key="4">
    <source>
        <dbReference type="EMBL" id="SES06989.1"/>
    </source>
</evidence>
<dbReference type="AlphaFoldDB" id="A0A1H9UCA5"/>
<gene>
    <name evidence="4" type="ORF">SAMN05518684_107116</name>
</gene>
<dbReference type="InterPro" id="IPR011611">
    <property type="entry name" value="PfkB_dom"/>
</dbReference>
<evidence type="ECO:0000256" key="2">
    <source>
        <dbReference type="ARBA" id="ARBA00022777"/>
    </source>
</evidence>
<name>A0A1H9UCA5_9BACI</name>
<dbReference type="InterPro" id="IPR002173">
    <property type="entry name" value="Carboh/pur_kinase_PfkB_CS"/>
</dbReference>
<dbReference type="STRING" id="1601833.SAMN05518684_107116"/>
<proteinExistence type="predicted"/>
<dbReference type="CDD" id="cd01166">
    <property type="entry name" value="KdgK"/>
    <property type="match status" value="1"/>
</dbReference>
<dbReference type="PANTHER" id="PTHR10584">
    <property type="entry name" value="SUGAR KINASE"/>
    <property type="match status" value="1"/>
</dbReference>
<dbReference type="InterPro" id="IPR029056">
    <property type="entry name" value="Ribokinase-like"/>
</dbReference>
<keyword evidence="1" id="KW-0808">Transferase</keyword>
<dbReference type="OrthoDB" id="9806249at2"/>
<organism evidence="4 5">
    <name type="scientific">Salipaludibacillus aurantiacus</name>
    <dbReference type="NCBI Taxonomy" id="1601833"/>
    <lineage>
        <taxon>Bacteria</taxon>
        <taxon>Bacillati</taxon>
        <taxon>Bacillota</taxon>
        <taxon>Bacilli</taxon>
        <taxon>Bacillales</taxon>
        <taxon>Bacillaceae</taxon>
    </lineage>
</organism>
<dbReference type="EMBL" id="FOGT01000007">
    <property type="protein sequence ID" value="SES06989.1"/>
    <property type="molecule type" value="Genomic_DNA"/>
</dbReference>
<accession>A0A1H9UCA5</accession>
<reference evidence="5" key="1">
    <citation type="submission" date="2016-10" db="EMBL/GenBank/DDBJ databases">
        <authorList>
            <person name="Varghese N."/>
            <person name="Submissions S."/>
        </authorList>
    </citation>
    <scope>NUCLEOTIDE SEQUENCE [LARGE SCALE GENOMIC DNA]</scope>
    <source>
        <strain evidence="5">S9</strain>
    </source>
</reference>
<dbReference type="Proteomes" id="UP000198571">
    <property type="component" value="Unassembled WGS sequence"/>
</dbReference>
<evidence type="ECO:0000313" key="5">
    <source>
        <dbReference type="Proteomes" id="UP000198571"/>
    </source>
</evidence>
<keyword evidence="5" id="KW-1185">Reference proteome</keyword>
<evidence type="ECO:0000256" key="1">
    <source>
        <dbReference type="ARBA" id="ARBA00022679"/>
    </source>
</evidence>
<dbReference type="Gene3D" id="3.40.1190.20">
    <property type="match status" value="1"/>
</dbReference>
<protein>
    <submittedName>
        <fullName evidence="4">Ribokinase</fullName>
    </submittedName>
</protein>
<evidence type="ECO:0000259" key="3">
    <source>
        <dbReference type="Pfam" id="PF00294"/>
    </source>
</evidence>
<dbReference type="PROSITE" id="PS00583">
    <property type="entry name" value="PFKB_KINASES_1"/>
    <property type="match status" value="1"/>
</dbReference>